<accession>S5STF2</accession>
<feature type="transmembrane region" description="Helical" evidence="1">
    <location>
        <begin position="72"/>
        <end position="97"/>
    </location>
</feature>
<proteinExistence type="predicted"/>
<dbReference type="KEGG" id="cmd:B841_04760"/>
<dbReference type="PATRIC" id="fig|1224163.3.peg.954"/>
<name>S5STF2_9CORY</name>
<feature type="transmembrane region" description="Helical" evidence="1">
    <location>
        <begin position="7"/>
        <end position="23"/>
    </location>
</feature>
<dbReference type="RefSeq" id="WP_020934362.1">
    <property type="nucleotide sequence ID" value="NC_021915.1"/>
</dbReference>
<keyword evidence="4" id="KW-1185">Reference proteome</keyword>
<dbReference type="InterPro" id="IPR032816">
    <property type="entry name" value="VTT_dom"/>
</dbReference>
<evidence type="ECO:0000313" key="3">
    <source>
        <dbReference type="EMBL" id="AGS34429.1"/>
    </source>
</evidence>
<evidence type="ECO:0000256" key="1">
    <source>
        <dbReference type="SAM" id="Phobius"/>
    </source>
</evidence>
<keyword evidence="1" id="KW-0472">Membrane</keyword>
<reference evidence="3 4" key="1">
    <citation type="submission" date="2012-11" db="EMBL/GenBank/DDBJ databases">
        <title>The complete genome sequence of Corynebacterium maris Coryn-1 (=DSM 45190).</title>
        <authorList>
            <person name="Schaffert L."/>
            <person name="Albersmeier A."/>
            <person name="Kalinowski J."/>
            <person name="Ruckert C."/>
        </authorList>
    </citation>
    <scope>NUCLEOTIDE SEQUENCE [LARGE SCALE GENOMIC DNA]</scope>
    <source>
        <strain evidence="4">Coryn-1</strain>
    </source>
</reference>
<evidence type="ECO:0000259" key="2">
    <source>
        <dbReference type="Pfam" id="PF09335"/>
    </source>
</evidence>
<dbReference type="HOGENOM" id="CLU_098209_0_0_11"/>
<dbReference type="eggNOG" id="COG0586">
    <property type="taxonomic scope" value="Bacteria"/>
</dbReference>
<feature type="transmembrane region" description="Helical" evidence="1">
    <location>
        <begin position="109"/>
        <end position="132"/>
    </location>
</feature>
<keyword evidence="1" id="KW-0812">Transmembrane</keyword>
<dbReference type="EMBL" id="CP003924">
    <property type="protein sequence ID" value="AGS34429.1"/>
    <property type="molecule type" value="Genomic_DNA"/>
</dbReference>
<dbReference type="STRING" id="1224163.B841_04760"/>
<dbReference type="AlphaFoldDB" id="S5STF2"/>
<dbReference type="Pfam" id="PF09335">
    <property type="entry name" value="VTT_dom"/>
    <property type="match status" value="1"/>
</dbReference>
<dbReference type="Proteomes" id="UP000015388">
    <property type="component" value="Chromosome"/>
</dbReference>
<organism evidence="3 4">
    <name type="scientific">Corynebacterium maris DSM 45190</name>
    <dbReference type="NCBI Taxonomy" id="1224163"/>
    <lineage>
        <taxon>Bacteria</taxon>
        <taxon>Bacillati</taxon>
        <taxon>Actinomycetota</taxon>
        <taxon>Actinomycetes</taxon>
        <taxon>Mycobacteriales</taxon>
        <taxon>Corynebacteriaceae</taxon>
        <taxon>Corynebacterium</taxon>
    </lineage>
</organism>
<feature type="domain" description="VTT" evidence="2">
    <location>
        <begin position="7"/>
        <end position="123"/>
    </location>
</feature>
<sequence>MDGIFSAYPFWAAWIFLFFGAMLRGQGTYWIGRGAAAGVAKGVTRTPNWWSRMQEKVAGRTTDRGRATLEKLGVLAIPLAYLTVGLQTAIILAAGLVRMPLGIFALAQLPGAAAWATIYSTIGFAAWAAAVRALTGDWWPLLALLLVSVIVAVIFRVRGGRRRSEAEAEHVDHAERSVQNSSTG</sequence>
<gene>
    <name evidence="3" type="ORF">B841_04760</name>
</gene>
<feature type="transmembrane region" description="Helical" evidence="1">
    <location>
        <begin position="138"/>
        <end position="157"/>
    </location>
</feature>
<keyword evidence="1" id="KW-1133">Transmembrane helix</keyword>
<protein>
    <submittedName>
        <fullName evidence="3">Membrane-associated protein</fullName>
    </submittedName>
</protein>
<evidence type="ECO:0000313" key="4">
    <source>
        <dbReference type="Proteomes" id="UP000015388"/>
    </source>
</evidence>